<evidence type="ECO:0000313" key="2">
    <source>
        <dbReference type="Proteomes" id="UP000053660"/>
    </source>
</evidence>
<name>A0A0B1SDU4_OESDE</name>
<reference evidence="1 2" key="1">
    <citation type="submission" date="2014-03" db="EMBL/GenBank/DDBJ databases">
        <title>Draft genome of the hookworm Oesophagostomum dentatum.</title>
        <authorList>
            <person name="Mitreva M."/>
        </authorList>
    </citation>
    <scope>NUCLEOTIDE SEQUENCE [LARGE SCALE GENOMIC DNA]</scope>
    <source>
        <strain evidence="1 2">OD-Hann</strain>
    </source>
</reference>
<sequence length="33" mass="3973">MTSFCIASLEVRYWIAIRHFSKLESRRITRTSL</sequence>
<organism evidence="1 2">
    <name type="scientific">Oesophagostomum dentatum</name>
    <name type="common">Nodular worm</name>
    <dbReference type="NCBI Taxonomy" id="61180"/>
    <lineage>
        <taxon>Eukaryota</taxon>
        <taxon>Metazoa</taxon>
        <taxon>Ecdysozoa</taxon>
        <taxon>Nematoda</taxon>
        <taxon>Chromadorea</taxon>
        <taxon>Rhabditida</taxon>
        <taxon>Rhabditina</taxon>
        <taxon>Rhabditomorpha</taxon>
        <taxon>Strongyloidea</taxon>
        <taxon>Strongylidae</taxon>
        <taxon>Oesophagostomum</taxon>
    </lineage>
</organism>
<evidence type="ECO:0000313" key="1">
    <source>
        <dbReference type="EMBL" id="KHJ83488.1"/>
    </source>
</evidence>
<protein>
    <submittedName>
        <fullName evidence="1">Uncharacterized protein</fullName>
    </submittedName>
</protein>
<gene>
    <name evidence="1" type="ORF">OESDEN_16814</name>
</gene>
<accession>A0A0B1SDU4</accession>
<proteinExistence type="predicted"/>
<dbReference type="EMBL" id="KN573228">
    <property type="protein sequence ID" value="KHJ83488.1"/>
    <property type="molecule type" value="Genomic_DNA"/>
</dbReference>
<dbReference type="Proteomes" id="UP000053660">
    <property type="component" value="Unassembled WGS sequence"/>
</dbReference>
<dbReference type="AlphaFoldDB" id="A0A0B1SDU4"/>
<keyword evidence="2" id="KW-1185">Reference proteome</keyword>